<dbReference type="EMBL" id="UPHU01000001">
    <property type="protein sequence ID" value="VBA46982.1"/>
    <property type="molecule type" value="Genomic_DNA"/>
</dbReference>
<feature type="region of interest" description="Disordered" evidence="2">
    <location>
        <begin position="263"/>
        <end position="288"/>
    </location>
</feature>
<dbReference type="AlphaFoldDB" id="A0A498QM00"/>
<dbReference type="PANTHER" id="PTHR46766:SF1">
    <property type="entry name" value="GLUTAMINE-RICH PROTEIN 2"/>
    <property type="match status" value="1"/>
</dbReference>
<evidence type="ECO:0000313" key="5">
    <source>
        <dbReference type="EMBL" id="VBA46982.1"/>
    </source>
</evidence>
<dbReference type="FunFam" id="1.20.1260.20:FF:000001">
    <property type="entry name" value="PPE family protein PPE41"/>
    <property type="match status" value="1"/>
</dbReference>
<dbReference type="Gene3D" id="1.20.1260.20">
    <property type="entry name" value="PPE superfamily"/>
    <property type="match status" value="1"/>
</dbReference>
<feature type="region of interest" description="Disordered" evidence="2">
    <location>
        <begin position="367"/>
        <end position="396"/>
    </location>
</feature>
<sequence length="447" mass="44157">MMMGMDFAALPPEINSARLYAGPGSAPLLHAAAAWERLANELNATAASYSAVIAGLTGDEWRGPSALSMAAAAAPYVAWMRVTAAQAEQAAAQAVAAANAYESAYAATVPPGEIAANRSTMVALARTNIFGQNTPAIAASEADYSEMWAQDIVVMDGYAGSSAAASELPPFAAPPPTTTGIQPAPDATTAQAASTAAPAAAAPAAAVVELPDLVNLPTPLGELDFLVAAAVIVAAGSWGLQAAQLIEIYRHDEVDEWEKDLGARQPDESADDGSTCVPSPGRDSTGRVPLPGRVFTPPQPPIAALSGYSANIGGLSVPQSWMLPPAVRQVAAMFPGTTPMYMTDGSDSGYTGMAAAGLAGTSLAGLAARGGASSPTPAAAAPAAGGGAAAAGRPAANTPSIPAAAGANIPGLPSGLPPGVVANLAATLAAIPGATIIVVPPNPSQSQ</sequence>
<dbReference type="PANTHER" id="PTHR46766">
    <property type="entry name" value="GLUTAMINE-RICH PROTEIN 2"/>
    <property type="match status" value="1"/>
</dbReference>
<name>A0A498QM00_9MYCO</name>
<dbReference type="Pfam" id="PF12484">
    <property type="entry name" value="PPE-SVP"/>
    <property type="match status" value="1"/>
</dbReference>
<feature type="compositionally biased region" description="Low complexity" evidence="2">
    <location>
        <begin position="367"/>
        <end position="383"/>
    </location>
</feature>
<dbReference type="InterPro" id="IPR038332">
    <property type="entry name" value="PPE_sf"/>
</dbReference>
<protein>
    <submittedName>
        <fullName evidence="5">Putative PPE family protein PPE32</fullName>
    </submittedName>
</protein>
<evidence type="ECO:0000259" key="3">
    <source>
        <dbReference type="Pfam" id="PF00823"/>
    </source>
</evidence>
<evidence type="ECO:0000259" key="4">
    <source>
        <dbReference type="Pfam" id="PF12484"/>
    </source>
</evidence>
<dbReference type="InterPro" id="IPR022171">
    <property type="entry name" value="PPE_C"/>
</dbReference>
<dbReference type="Pfam" id="PF00823">
    <property type="entry name" value="PPE"/>
    <property type="match status" value="1"/>
</dbReference>
<accession>A0A498QM00</accession>
<evidence type="ECO:0000256" key="2">
    <source>
        <dbReference type="SAM" id="MobiDB-lite"/>
    </source>
</evidence>
<evidence type="ECO:0000256" key="1">
    <source>
        <dbReference type="ARBA" id="ARBA00010652"/>
    </source>
</evidence>
<dbReference type="GO" id="GO:0052572">
    <property type="term" value="P:response to host immune response"/>
    <property type="evidence" value="ECO:0007669"/>
    <property type="project" value="TreeGrafter"/>
</dbReference>
<comment type="similarity">
    <text evidence="1">Belongs to the mycobacterial PPE family.</text>
</comment>
<proteinExistence type="inferred from homology"/>
<dbReference type="SUPFAM" id="SSF140459">
    <property type="entry name" value="PE/PPE dimer-like"/>
    <property type="match status" value="1"/>
</dbReference>
<keyword evidence="6" id="KW-1185">Reference proteome</keyword>
<feature type="domain" description="PPE" evidence="3">
    <location>
        <begin position="6"/>
        <end position="169"/>
    </location>
</feature>
<feature type="domain" description="PPE family C-terminal" evidence="4">
    <location>
        <begin position="304"/>
        <end position="369"/>
    </location>
</feature>
<organism evidence="5 6">
    <name type="scientific">Mycobacterium pseudokansasii</name>
    <dbReference type="NCBI Taxonomy" id="2341080"/>
    <lineage>
        <taxon>Bacteria</taxon>
        <taxon>Bacillati</taxon>
        <taxon>Actinomycetota</taxon>
        <taxon>Actinomycetes</taxon>
        <taxon>Mycobacteriales</taxon>
        <taxon>Mycobacteriaceae</taxon>
        <taxon>Mycobacterium</taxon>
    </lineage>
</organism>
<dbReference type="InterPro" id="IPR000030">
    <property type="entry name" value="PPE_dom"/>
</dbReference>
<evidence type="ECO:0000313" key="6">
    <source>
        <dbReference type="Proteomes" id="UP000268285"/>
    </source>
</evidence>
<dbReference type="Proteomes" id="UP000268285">
    <property type="component" value="Unassembled WGS sequence"/>
</dbReference>
<reference evidence="5 6" key="1">
    <citation type="submission" date="2018-09" db="EMBL/GenBank/DDBJ databases">
        <authorList>
            <person name="Tagini F."/>
        </authorList>
    </citation>
    <scope>NUCLEOTIDE SEQUENCE [LARGE SCALE GENOMIC DNA]</scope>
    <source>
        <strain evidence="5 6">MK142</strain>
    </source>
</reference>
<gene>
    <name evidence="5" type="ORF">LAUMK142_00556</name>
</gene>